<organism evidence="2 3">
    <name type="scientific">Musa troglodytarum</name>
    <name type="common">fe'i banana</name>
    <dbReference type="NCBI Taxonomy" id="320322"/>
    <lineage>
        <taxon>Eukaryota</taxon>
        <taxon>Viridiplantae</taxon>
        <taxon>Streptophyta</taxon>
        <taxon>Embryophyta</taxon>
        <taxon>Tracheophyta</taxon>
        <taxon>Spermatophyta</taxon>
        <taxon>Magnoliopsida</taxon>
        <taxon>Liliopsida</taxon>
        <taxon>Zingiberales</taxon>
        <taxon>Musaceae</taxon>
        <taxon>Musa</taxon>
    </lineage>
</organism>
<keyword evidence="3" id="KW-1185">Reference proteome</keyword>
<sequence>MTIKKRKQAVQESIYGCNSSHCTLVSPAQRSQPSVYWRPPPMAARRFVLPGVWGRDTVPGVPARRADHTALLHRDEVIGSGGADDAGPPHRVRVLSGTDFGGVGQLPGECGISLSCMISPNVDCKSKELGLLYMWV</sequence>
<dbReference type="Proteomes" id="UP001055439">
    <property type="component" value="Chromosome 4"/>
</dbReference>
<dbReference type="AlphaFoldDB" id="A0A9E7FRI8"/>
<evidence type="ECO:0000313" key="2">
    <source>
        <dbReference type="EMBL" id="URD99892.1"/>
    </source>
</evidence>
<evidence type="ECO:0000313" key="3">
    <source>
        <dbReference type="Proteomes" id="UP001055439"/>
    </source>
</evidence>
<evidence type="ECO:0000313" key="1">
    <source>
        <dbReference type="EMBL" id="URD94996.1"/>
    </source>
</evidence>
<accession>A0A9E7FRI8</accession>
<name>A0A9E7FRI8_9LILI</name>
<dbReference type="EMBL" id="CP097506">
    <property type="protein sequence ID" value="URD99892.1"/>
    <property type="molecule type" value="Genomic_DNA"/>
</dbReference>
<reference evidence="2" key="1">
    <citation type="submission" date="2022-05" db="EMBL/GenBank/DDBJ databases">
        <title>The Musa troglodytarum L. genome provides insights into the mechanism of non-climacteric behaviour and enrichment of carotenoids.</title>
        <authorList>
            <person name="Wang J."/>
        </authorList>
    </citation>
    <scope>NUCLEOTIDE SEQUENCE</scope>
    <source>
        <tissue evidence="2">Leaf</tissue>
    </source>
</reference>
<gene>
    <name evidence="2" type="ORF">MUK42_30568</name>
    <name evidence="1" type="ORF">MUK42_37386</name>
</gene>
<proteinExistence type="predicted"/>
<dbReference type="EMBL" id="CP097506">
    <property type="protein sequence ID" value="URD94996.1"/>
    <property type="molecule type" value="Genomic_DNA"/>
</dbReference>
<protein>
    <submittedName>
        <fullName evidence="2">Uncharacterized protein</fullName>
    </submittedName>
</protein>